<reference evidence="2 3" key="1">
    <citation type="submission" date="2020-02" db="EMBL/GenBank/DDBJ databases">
        <title>Plant-Promoting Endophytic Bacterium Rhizobium oryzihabitans sp. nov., Isolated from the Root of Rice.</title>
        <authorList>
            <person name="zhao J."/>
            <person name="Zhang G."/>
        </authorList>
    </citation>
    <scope>NUCLEOTIDE SEQUENCE [LARGE SCALE GENOMIC DNA]</scope>
    <source>
        <strain evidence="2 3">M15</strain>
        <plasmid evidence="1 3">p2</plasmid>
        <plasmid evidence="2 3">p5</plasmid>
    </source>
</reference>
<evidence type="ECO:0000313" key="2">
    <source>
        <dbReference type="EMBL" id="QIB41417.1"/>
    </source>
</evidence>
<geneLocation type="plasmid" evidence="1 3">
    <name>p2</name>
</geneLocation>
<keyword evidence="2" id="KW-0614">Plasmid</keyword>
<dbReference type="RefSeq" id="WP_210255077.1">
    <property type="nucleotide sequence ID" value="NZ_CP048634.1"/>
</dbReference>
<accession>A0A7L5BR60</accession>
<evidence type="ECO:0000313" key="3">
    <source>
        <dbReference type="Proteomes" id="UP000464865"/>
    </source>
</evidence>
<evidence type="ECO:0000313" key="1">
    <source>
        <dbReference type="EMBL" id="QIB39618.1"/>
    </source>
</evidence>
<dbReference type="Proteomes" id="UP000464865">
    <property type="component" value="Plasmid p5"/>
</dbReference>
<dbReference type="EMBL" id="CP048637">
    <property type="protein sequence ID" value="QIB41417.1"/>
    <property type="molecule type" value="Genomic_DNA"/>
</dbReference>
<geneLocation type="plasmid" evidence="2 3">
    <name>p5</name>
</geneLocation>
<gene>
    <name evidence="1" type="ORF">G3A56_16765</name>
    <name evidence="2" type="ORF">G3A56_26830</name>
</gene>
<dbReference type="KEGG" id="roy:G3A56_26830"/>
<keyword evidence="3" id="KW-1185">Reference proteome</keyword>
<proteinExistence type="predicted"/>
<organism evidence="2 3">
    <name type="scientific">Rhizobium oryzihabitans</name>
    <dbReference type="NCBI Taxonomy" id="2267833"/>
    <lineage>
        <taxon>Bacteria</taxon>
        <taxon>Pseudomonadati</taxon>
        <taxon>Pseudomonadota</taxon>
        <taxon>Alphaproteobacteria</taxon>
        <taxon>Hyphomicrobiales</taxon>
        <taxon>Rhizobiaceae</taxon>
        <taxon>Rhizobium/Agrobacterium group</taxon>
        <taxon>Rhizobium</taxon>
    </lineage>
</organism>
<dbReference type="Proteomes" id="UP000464865">
    <property type="component" value="Plasmid p2"/>
</dbReference>
<dbReference type="KEGG" id="roy:G3A56_16765"/>
<dbReference type="EMBL" id="CP048634">
    <property type="protein sequence ID" value="QIB39618.1"/>
    <property type="molecule type" value="Genomic_DNA"/>
</dbReference>
<dbReference type="AlphaFoldDB" id="A0A7L5BR60"/>
<name>A0A7L5BR60_9HYPH</name>
<sequence length="58" mass="6614">MIRETMDIQLEYFPNLADRIARVRDMALEIEHLPDNTQAPIGSSLADVEWSSLPEEVS</sequence>
<protein>
    <submittedName>
        <fullName evidence="2">Uncharacterized protein</fullName>
    </submittedName>
</protein>